<dbReference type="SMART" id="SM01195">
    <property type="entry name" value="FA"/>
    <property type="match status" value="1"/>
</dbReference>
<dbReference type="GO" id="GO:0005886">
    <property type="term" value="C:plasma membrane"/>
    <property type="evidence" value="ECO:0007669"/>
    <property type="project" value="TreeGrafter"/>
</dbReference>
<dbReference type="SMART" id="SM01196">
    <property type="entry name" value="FERM_C"/>
    <property type="match status" value="1"/>
</dbReference>
<dbReference type="InterPro" id="IPR011993">
    <property type="entry name" value="PH-like_dom_sf"/>
</dbReference>
<reference evidence="3" key="1">
    <citation type="submission" date="2025-08" db="UniProtKB">
        <authorList>
            <consortium name="Ensembl"/>
        </authorList>
    </citation>
    <scope>IDENTIFICATION</scope>
</reference>
<name>A0A3Q0SVK0_AMPCI</name>
<keyword evidence="4" id="KW-1185">Reference proteome</keyword>
<dbReference type="InterPro" id="IPR035963">
    <property type="entry name" value="FERM_2"/>
</dbReference>
<accession>A0A3Q0SVK0</accession>
<proteinExistence type="predicted"/>
<dbReference type="InterPro" id="IPR014847">
    <property type="entry name" value="FA"/>
</dbReference>
<dbReference type="PRINTS" id="PR00935">
    <property type="entry name" value="BAND41"/>
</dbReference>
<evidence type="ECO:0000313" key="3">
    <source>
        <dbReference type="Ensembl" id="ENSACIP00000026812.1"/>
    </source>
</evidence>
<dbReference type="Gene3D" id="1.20.80.10">
    <property type="match status" value="1"/>
</dbReference>
<feature type="region of interest" description="Disordered" evidence="1">
    <location>
        <begin position="328"/>
        <end position="395"/>
    </location>
</feature>
<dbReference type="PANTHER" id="PTHR23280">
    <property type="entry name" value="4.1 G PROTEIN"/>
    <property type="match status" value="1"/>
</dbReference>
<dbReference type="Proteomes" id="UP000261340">
    <property type="component" value="Unplaced"/>
</dbReference>
<dbReference type="Gene3D" id="2.30.29.30">
    <property type="entry name" value="Pleckstrin-homology domain (PH domain)/Phosphotyrosine-binding domain (PTB)"/>
    <property type="match status" value="1"/>
</dbReference>
<dbReference type="GO" id="GO:0031032">
    <property type="term" value="P:actomyosin structure organization"/>
    <property type="evidence" value="ECO:0007669"/>
    <property type="project" value="TreeGrafter"/>
</dbReference>
<sequence>AKHSKGQTLMDMVCEHLNLLEKDYFGLTFADTDSQKVSELCTTLTSWDISVHKHYSPWHFAFAVKFYPPDPSQLMEDITRYYLCLQLRDDMLSGRLPCSFVTHALLGSYTVQAELGDYDQDDHGSDYVSDFRFAPNQTRLVHILLLFCSYSRGMTPAEAEMNFLENAKKLSMYGVDLHHAKVGYSRILFQASTINFYIKIRPGEVCIMYEQFESTIGFKLPNHRAAKRLWKVCIEHHTFFRLVSPEPPPKGFLVMGSKFRYSGRTQAQTRQASALIDRPAPHFERSTSKRYLLSRSLDGGEHCSRAPLDVFMEKFSRPVSAMCENHDGLSHRSISEQRRLHSPSGDEQETELEPSLEQDEEEKEHEHGREMEQDKDQDGSVTPSRKKEIMVVKAS</sequence>
<dbReference type="GeneTree" id="ENSGT00940000158442"/>
<dbReference type="InterPro" id="IPR018979">
    <property type="entry name" value="FERM_N"/>
</dbReference>
<dbReference type="Gene3D" id="3.10.20.90">
    <property type="entry name" value="Phosphatidylinositol 3-kinase Catalytic Subunit, Chain A, domain 1"/>
    <property type="match status" value="1"/>
</dbReference>
<dbReference type="InterPro" id="IPR018980">
    <property type="entry name" value="FERM_PH-like_C"/>
</dbReference>
<dbReference type="Ensembl" id="ENSACIT00000027514.1">
    <property type="protein sequence ID" value="ENSACIP00000026812.1"/>
    <property type="gene ID" value="ENSACIG00000020487.1"/>
</dbReference>
<dbReference type="SMART" id="SM00295">
    <property type="entry name" value="B41"/>
    <property type="match status" value="1"/>
</dbReference>
<dbReference type="InterPro" id="IPR014352">
    <property type="entry name" value="FERM/acyl-CoA-bd_prot_sf"/>
</dbReference>
<dbReference type="InterPro" id="IPR019748">
    <property type="entry name" value="FERM_central"/>
</dbReference>
<dbReference type="PANTHER" id="PTHR23280:SF24">
    <property type="entry name" value="BAND 4.1-LIKE PROTEIN 1"/>
    <property type="match status" value="1"/>
</dbReference>
<dbReference type="SUPFAM" id="SSF50729">
    <property type="entry name" value="PH domain-like"/>
    <property type="match status" value="1"/>
</dbReference>
<evidence type="ECO:0000259" key="2">
    <source>
        <dbReference type="PROSITE" id="PS50057"/>
    </source>
</evidence>
<dbReference type="CDD" id="cd14473">
    <property type="entry name" value="FERM_B-lobe"/>
    <property type="match status" value="1"/>
</dbReference>
<dbReference type="Pfam" id="PF09380">
    <property type="entry name" value="FERM_C"/>
    <property type="match status" value="1"/>
</dbReference>
<dbReference type="SUPFAM" id="SSF47031">
    <property type="entry name" value="Second domain of FERM"/>
    <property type="match status" value="1"/>
</dbReference>
<dbReference type="InterPro" id="IPR000299">
    <property type="entry name" value="FERM_domain"/>
</dbReference>
<dbReference type="SUPFAM" id="SSF54236">
    <property type="entry name" value="Ubiquitin-like"/>
    <property type="match status" value="1"/>
</dbReference>
<dbReference type="InterPro" id="IPR019749">
    <property type="entry name" value="Band_41_domain"/>
</dbReference>
<dbReference type="FunFam" id="1.20.80.10:FF:000001">
    <property type="entry name" value="Erythrocyte membrane protein band 4.1"/>
    <property type="match status" value="1"/>
</dbReference>
<feature type="compositionally biased region" description="Basic and acidic residues" evidence="1">
    <location>
        <begin position="328"/>
        <end position="339"/>
    </location>
</feature>
<organism evidence="3 4">
    <name type="scientific">Amphilophus citrinellus</name>
    <name type="common">Midas cichlid</name>
    <name type="synonym">Cichlasoma citrinellum</name>
    <dbReference type="NCBI Taxonomy" id="61819"/>
    <lineage>
        <taxon>Eukaryota</taxon>
        <taxon>Metazoa</taxon>
        <taxon>Chordata</taxon>
        <taxon>Craniata</taxon>
        <taxon>Vertebrata</taxon>
        <taxon>Euteleostomi</taxon>
        <taxon>Actinopterygii</taxon>
        <taxon>Neopterygii</taxon>
        <taxon>Teleostei</taxon>
        <taxon>Neoteleostei</taxon>
        <taxon>Acanthomorphata</taxon>
        <taxon>Ovalentaria</taxon>
        <taxon>Cichlomorphae</taxon>
        <taxon>Cichliformes</taxon>
        <taxon>Cichlidae</taxon>
        <taxon>New World cichlids</taxon>
        <taxon>Cichlasomatinae</taxon>
        <taxon>Heroini</taxon>
        <taxon>Amphilophus</taxon>
    </lineage>
</organism>
<dbReference type="InterPro" id="IPR029071">
    <property type="entry name" value="Ubiquitin-like_domsf"/>
</dbReference>
<dbReference type="Pfam" id="PF09379">
    <property type="entry name" value="FERM_N"/>
    <property type="match status" value="1"/>
</dbReference>
<evidence type="ECO:0000313" key="4">
    <source>
        <dbReference type="Proteomes" id="UP000261340"/>
    </source>
</evidence>
<dbReference type="PROSITE" id="PS50057">
    <property type="entry name" value="FERM_3"/>
    <property type="match status" value="1"/>
</dbReference>
<dbReference type="GO" id="GO:0005856">
    <property type="term" value="C:cytoskeleton"/>
    <property type="evidence" value="ECO:0007669"/>
    <property type="project" value="TreeGrafter"/>
</dbReference>
<feature type="domain" description="FERM" evidence="2">
    <location>
        <begin position="1"/>
        <end position="287"/>
    </location>
</feature>
<feature type="compositionally biased region" description="Basic and acidic residues" evidence="1">
    <location>
        <begin position="364"/>
        <end position="378"/>
    </location>
</feature>
<reference evidence="3" key="2">
    <citation type="submission" date="2025-09" db="UniProtKB">
        <authorList>
            <consortium name="Ensembl"/>
        </authorList>
    </citation>
    <scope>IDENTIFICATION</scope>
</reference>
<dbReference type="AlphaFoldDB" id="A0A3Q0SVK0"/>
<feature type="compositionally biased region" description="Acidic residues" evidence="1">
    <location>
        <begin position="346"/>
        <end position="363"/>
    </location>
</feature>
<feature type="compositionally biased region" description="Basic and acidic residues" evidence="1">
    <location>
        <begin position="385"/>
        <end position="395"/>
    </location>
</feature>
<protein>
    <submittedName>
        <fullName evidence="3">Erythrocyte membrane protein band 4.1 like 1</fullName>
    </submittedName>
</protein>
<evidence type="ECO:0000256" key="1">
    <source>
        <dbReference type="SAM" id="MobiDB-lite"/>
    </source>
</evidence>
<dbReference type="Pfam" id="PF00373">
    <property type="entry name" value="FERM_M"/>
    <property type="match status" value="1"/>
</dbReference>
<dbReference type="Pfam" id="PF08736">
    <property type="entry name" value="FA"/>
    <property type="match status" value="1"/>
</dbReference>